<feature type="transmembrane region" description="Helical" evidence="8">
    <location>
        <begin position="356"/>
        <end position="379"/>
    </location>
</feature>
<dbReference type="InterPro" id="IPR017937">
    <property type="entry name" value="Thioredoxin_CS"/>
</dbReference>
<dbReference type="GO" id="GO:0047134">
    <property type="term" value="F:protein-disulfide reductase [NAD(P)H] activity"/>
    <property type="evidence" value="ECO:0007669"/>
    <property type="project" value="UniProtKB-EC"/>
</dbReference>
<keyword evidence="11" id="KW-0560">Oxidoreductase</keyword>
<dbReference type="SUPFAM" id="SSF74863">
    <property type="entry name" value="Thiol:disulfide interchange protein DsbD, N-terminal domain (DsbD-alpha)"/>
    <property type="match status" value="1"/>
</dbReference>
<organism evidence="11 12">
    <name type="scientific">Rhodopseudomonas palustris (strain DX-1)</name>
    <dbReference type="NCBI Taxonomy" id="652103"/>
    <lineage>
        <taxon>Bacteria</taxon>
        <taxon>Pseudomonadati</taxon>
        <taxon>Pseudomonadota</taxon>
        <taxon>Alphaproteobacteria</taxon>
        <taxon>Hyphomicrobiales</taxon>
        <taxon>Nitrobacteraceae</taxon>
        <taxon>Rhodopseudomonas</taxon>
    </lineage>
</organism>
<feature type="transmembrane region" description="Helical" evidence="8">
    <location>
        <begin position="311"/>
        <end position="344"/>
    </location>
</feature>
<feature type="transmembrane region" description="Helical" evidence="8">
    <location>
        <begin position="447"/>
        <end position="467"/>
    </location>
</feature>
<evidence type="ECO:0000256" key="7">
    <source>
        <dbReference type="ARBA" id="ARBA00023284"/>
    </source>
</evidence>
<dbReference type="HOGENOM" id="CLU_014657_3_0_5"/>
<dbReference type="EMBL" id="CP002418">
    <property type="protein sequence ID" value="ADU46493.1"/>
    <property type="molecule type" value="Genomic_DNA"/>
</dbReference>
<accession>E6VGZ1</accession>
<dbReference type="InterPro" id="IPR003834">
    <property type="entry name" value="Cyt_c_assmbl_TM_dom"/>
</dbReference>
<dbReference type="Gene3D" id="2.60.40.1250">
    <property type="entry name" value="Thiol:disulfide interchange protein DsbD, N-terminal domain"/>
    <property type="match status" value="1"/>
</dbReference>
<name>E6VGZ1_RHOPX</name>
<dbReference type="InterPro" id="IPR035671">
    <property type="entry name" value="DsbD_gamma"/>
</dbReference>
<dbReference type="Pfam" id="PF13899">
    <property type="entry name" value="Thioredoxin_7"/>
    <property type="match status" value="1"/>
</dbReference>
<dbReference type="CDD" id="cd02953">
    <property type="entry name" value="DsbDgamma"/>
    <property type="match status" value="1"/>
</dbReference>
<gene>
    <name evidence="11" type="ordered locus">Rpdx1_4952</name>
</gene>
<dbReference type="PANTHER" id="PTHR32234:SF0">
    <property type="entry name" value="THIOL:DISULFIDE INTERCHANGE PROTEIN DSBD"/>
    <property type="match status" value="1"/>
</dbReference>
<dbReference type="GO" id="GO:0017004">
    <property type="term" value="P:cytochrome complex assembly"/>
    <property type="evidence" value="ECO:0007669"/>
    <property type="project" value="UniProtKB-KW"/>
</dbReference>
<dbReference type="GO" id="GO:0045454">
    <property type="term" value="P:cell redox homeostasis"/>
    <property type="evidence" value="ECO:0007669"/>
    <property type="project" value="TreeGrafter"/>
</dbReference>
<feature type="transmembrane region" description="Helical" evidence="8">
    <location>
        <begin position="234"/>
        <end position="258"/>
    </location>
</feature>
<feature type="transmembrane region" description="Helical" evidence="8">
    <location>
        <begin position="414"/>
        <end position="435"/>
    </location>
</feature>
<dbReference type="Pfam" id="PF11412">
    <property type="entry name" value="DsbD_N"/>
    <property type="match status" value="1"/>
</dbReference>
<keyword evidence="3 8" id="KW-0812">Transmembrane</keyword>
<evidence type="ECO:0000313" key="12">
    <source>
        <dbReference type="Proteomes" id="UP000001402"/>
    </source>
</evidence>
<evidence type="ECO:0000256" key="3">
    <source>
        <dbReference type="ARBA" id="ARBA00022692"/>
    </source>
</evidence>
<dbReference type="InterPro" id="IPR028250">
    <property type="entry name" value="DsbDN"/>
</dbReference>
<evidence type="ECO:0000256" key="8">
    <source>
        <dbReference type="SAM" id="Phobius"/>
    </source>
</evidence>
<dbReference type="BioCyc" id="RPAL652103:RPDX1_RS24490-MONOMER"/>
<keyword evidence="6 8" id="KW-0472">Membrane</keyword>
<comment type="subcellular location">
    <subcellularLocation>
        <location evidence="1">Cell membrane</location>
        <topology evidence="1">Multi-pass membrane protein</topology>
    </subcellularLocation>
</comment>
<keyword evidence="7" id="KW-0676">Redox-active center</keyword>
<feature type="domain" description="Thioredoxin" evidence="10">
    <location>
        <begin position="484"/>
        <end position="610"/>
    </location>
</feature>
<evidence type="ECO:0000256" key="5">
    <source>
        <dbReference type="ARBA" id="ARBA00022989"/>
    </source>
</evidence>
<dbReference type="Gene3D" id="3.40.30.10">
    <property type="entry name" value="Glutaredoxin"/>
    <property type="match status" value="1"/>
</dbReference>
<evidence type="ECO:0000256" key="1">
    <source>
        <dbReference type="ARBA" id="ARBA00004651"/>
    </source>
</evidence>
<dbReference type="InterPro" id="IPR013766">
    <property type="entry name" value="Thioredoxin_domain"/>
</dbReference>
<dbReference type="KEGG" id="rpx:Rpdx1_4952"/>
<feature type="chain" id="PRO_5003210983" evidence="9">
    <location>
        <begin position="28"/>
        <end position="610"/>
    </location>
</feature>
<evidence type="ECO:0000256" key="6">
    <source>
        <dbReference type="ARBA" id="ARBA00023136"/>
    </source>
</evidence>
<keyword evidence="2" id="KW-1003">Cell membrane</keyword>
<dbReference type="NCBIfam" id="NF001419">
    <property type="entry name" value="PRK00293.1"/>
    <property type="match status" value="1"/>
</dbReference>
<feature type="signal peptide" evidence="9">
    <location>
        <begin position="1"/>
        <end position="27"/>
    </location>
</feature>
<dbReference type="AlphaFoldDB" id="E6VGZ1"/>
<evidence type="ECO:0000256" key="9">
    <source>
        <dbReference type="SAM" id="SignalP"/>
    </source>
</evidence>
<dbReference type="SUPFAM" id="SSF52833">
    <property type="entry name" value="Thioredoxin-like"/>
    <property type="match status" value="1"/>
</dbReference>
<evidence type="ECO:0000259" key="10">
    <source>
        <dbReference type="PROSITE" id="PS51352"/>
    </source>
</evidence>
<dbReference type="Pfam" id="PF02683">
    <property type="entry name" value="DsbD_TM"/>
    <property type="match status" value="1"/>
</dbReference>
<sequence length="610" mass="62493" precursor="true">MAIRLLRIIALLVVAGAGMSAGNTATAASREQPFRLTVDPAADGVILNWTIAPGNYLYRDKIVVRALDGTRLRPELPQGTTKDDPNFGITEVYHRSLAVTIPAGALNGVARLSVGYQGCAERGICYPPVTAAVDLGSAAVTIAGTAGATPQIAWPDLPPALPGAEPRSIAASPDIGGSAASVLPSMTQAWLPLLLAFAGFGLLLAFTPCVLPMVPIVAGMLTRAGRDITPVRGFALALIYTLGMATAYAALGIAAAWSGQNLQAVLQMPAALAAMAAVYVALALSSFGLFELQLPAARFGDALTGRISSRAGPLLGAAALGFASALIVGPCVTPPLAAALLYVAQTGDTARGAAALFALGLGMGFPLMLVGAFGGGVLPRSGPWLVSVRKLFGVVFLAIATALLGRLVPASVSMMLWAALAIGTAVFFGAFDRIGRPGGAVPRLGKAAGLALFVYGGALIVGAAGGADDPLRPLAVFGSSSRTAQPLHDARTVTSVAALDAAITDDRDRGKPIMIDFSADWCTACKTMERNVFAAPEVQRRLAGLTVIRADVTATNAETAALMQRFDVVGPPTMVFLDARDGEEVSAARIVGEVSADAFTLTLKRLDARS</sequence>
<dbReference type="PROSITE" id="PS51352">
    <property type="entry name" value="THIOREDOXIN_2"/>
    <property type="match status" value="1"/>
</dbReference>
<feature type="transmembrane region" description="Helical" evidence="8">
    <location>
        <begin position="270"/>
        <end position="290"/>
    </location>
</feature>
<dbReference type="InterPro" id="IPR036929">
    <property type="entry name" value="DsbDN_sf"/>
</dbReference>
<dbReference type="PROSITE" id="PS00194">
    <property type="entry name" value="THIOREDOXIN_1"/>
    <property type="match status" value="1"/>
</dbReference>
<keyword evidence="9" id="KW-0732">Signal</keyword>
<keyword evidence="5 8" id="KW-1133">Transmembrane helix</keyword>
<evidence type="ECO:0000256" key="4">
    <source>
        <dbReference type="ARBA" id="ARBA00022748"/>
    </source>
</evidence>
<evidence type="ECO:0000313" key="11">
    <source>
        <dbReference type="EMBL" id="ADU46493.1"/>
    </source>
</evidence>
<dbReference type="GO" id="GO:0005886">
    <property type="term" value="C:plasma membrane"/>
    <property type="evidence" value="ECO:0007669"/>
    <property type="project" value="UniProtKB-SubCell"/>
</dbReference>
<dbReference type="PANTHER" id="PTHR32234">
    <property type="entry name" value="THIOL:DISULFIDE INTERCHANGE PROTEIN DSBD"/>
    <property type="match status" value="1"/>
</dbReference>
<protein>
    <submittedName>
        <fullName evidence="11">Protein-disulfide reductase</fullName>
        <ecNumber evidence="11">1.8.1.8</ecNumber>
    </submittedName>
</protein>
<dbReference type="InterPro" id="IPR036249">
    <property type="entry name" value="Thioredoxin-like_sf"/>
</dbReference>
<dbReference type="OrthoDB" id="9811036at2"/>
<feature type="transmembrane region" description="Helical" evidence="8">
    <location>
        <begin position="391"/>
        <end position="408"/>
    </location>
</feature>
<dbReference type="EC" id="1.8.1.8" evidence="11"/>
<keyword evidence="4" id="KW-0201">Cytochrome c-type biogenesis</keyword>
<proteinExistence type="predicted"/>
<evidence type="ECO:0000256" key="2">
    <source>
        <dbReference type="ARBA" id="ARBA00022475"/>
    </source>
</evidence>
<dbReference type="Proteomes" id="UP000001402">
    <property type="component" value="Chromosome"/>
</dbReference>
<dbReference type="eggNOG" id="COG4232">
    <property type="taxonomic scope" value="Bacteria"/>
</dbReference>
<feature type="transmembrane region" description="Helical" evidence="8">
    <location>
        <begin position="189"/>
        <end position="222"/>
    </location>
</feature>
<reference evidence="11" key="1">
    <citation type="submission" date="2010-12" db="EMBL/GenBank/DDBJ databases">
        <title>Complete sequence of Rhodopseudomonas palustris DX-1.</title>
        <authorList>
            <consortium name="US DOE Joint Genome Institute"/>
            <person name="Lucas S."/>
            <person name="Copeland A."/>
            <person name="Lapidus A."/>
            <person name="Cheng J.-F."/>
            <person name="Goodwin L."/>
            <person name="Pitluck S."/>
            <person name="Misra M."/>
            <person name="Chertkov O."/>
            <person name="Detter J.C."/>
            <person name="Han C."/>
            <person name="Tapia R."/>
            <person name="Land M."/>
            <person name="Hauser L."/>
            <person name="Kyrpides N."/>
            <person name="Ivanova N."/>
            <person name="Ovchinnikova G."/>
            <person name="Logan B."/>
            <person name="Oda Y."/>
            <person name="Harwood C."/>
            <person name="Woyke T."/>
        </authorList>
    </citation>
    <scope>NUCLEOTIDE SEQUENCE [LARGE SCALE GENOMIC DNA]</scope>
    <source>
        <strain evidence="11">DX-1</strain>
    </source>
</reference>
<dbReference type="STRING" id="652103.Rpdx1_4952"/>